<evidence type="ECO:0000313" key="1">
    <source>
        <dbReference type="EMBL" id="KAJ3095673.1"/>
    </source>
</evidence>
<protein>
    <submittedName>
        <fullName evidence="1">Uncharacterized protein</fullName>
    </submittedName>
</protein>
<dbReference type="Proteomes" id="UP001211907">
    <property type="component" value="Unassembled WGS sequence"/>
</dbReference>
<sequence>MRISATGSFWLSCGCVATTKTLEFSLKTTTVDTREYLNQREENVDECLYPKKGLDQPQRGSFGSFDSFDSLAECFALVLTMDPTAFDACSLPAPLASLCVATAAVCSRTRRD</sequence>
<reference evidence="1" key="1">
    <citation type="submission" date="2020-05" db="EMBL/GenBank/DDBJ databases">
        <title>Phylogenomic resolution of chytrid fungi.</title>
        <authorList>
            <person name="Stajich J.E."/>
            <person name="Amses K."/>
            <person name="Simmons R."/>
            <person name="Seto K."/>
            <person name="Myers J."/>
            <person name="Bonds A."/>
            <person name="Quandt C.A."/>
            <person name="Barry K."/>
            <person name="Liu P."/>
            <person name="Grigoriev I."/>
            <person name="Longcore J.E."/>
            <person name="James T.Y."/>
        </authorList>
    </citation>
    <scope>NUCLEOTIDE SEQUENCE</scope>
    <source>
        <strain evidence="1">JEL0513</strain>
    </source>
</reference>
<dbReference type="PROSITE" id="PS51257">
    <property type="entry name" value="PROKAR_LIPOPROTEIN"/>
    <property type="match status" value="1"/>
</dbReference>
<dbReference type="AlphaFoldDB" id="A0AAD5X957"/>
<dbReference type="EMBL" id="JADGJH010002678">
    <property type="protein sequence ID" value="KAJ3095673.1"/>
    <property type="molecule type" value="Genomic_DNA"/>
</dbReference>
<keyword evidence="2" id="KW-1185">Reference proteome</keyword>
<gene>
    <name evidence="1" type="ORF">HK100_005751</name>
</gene>
<comment type="caution">
    <text evidence="1">The sequence shown here is derived from an EMBL/GenBank/DDBJ whole genome shotgun (WGS) entry which is preliminary data.</text>
</comment>
<organism evidence="1 2">
    <name type="scientific">Physocladia obscura</name>
    <dbReference type="NCBI Taxonomy" id="109957"/>
    <lineage>
        <taxon>Eukaryota</taxon>
        <taxon>Fungi</taxon>
        <taxon>Fungi incertae sedis</taxon>
        <taxon>Chytridiomycota</taxon>
        <taxon>Chytridiomycota incertae sedis</taxon>
        <taxon>Chytridiomycetes</taxon>
        <taxon>Chytridiales</taxon>
        <taxon>Chytriomycetaceae</taxon>
        <taxon>Physocladia</taxon>
    </lineage>
</organism>
<proteinExistence type="predicted"/>
<evidence type="ECO:0000313" key="2">
    <source>
        <dbReference type="Proteomes" id="UP001211907"/>
    </source>
</evidence>
<name>A0AAD5X957_9FUNG</name>
<accession>A0AAD5X957</accession>